<reference evidence="3 4" key="1">
    <citation type="journal article" date="2015" name="Genome Biol. Evol.">
        <title>Comparative Genomics of a Bacterivorous Green Alga Reveals Evolutionary Causalities and Consequences of Phago-Mixotrophic Mode of Nutrition.</title>
        <authorList>
            <person name="Burns J.A."/>
            <person name="Paasch A."/>
            <person name="Narechania A."/>
            <person name="Kim E."/>
        </authorList>
    </citation>
    <scope>NUCLEOTIDE SEQUENCE [LARGE SCALE GENOMIC DNA]</scope>
    <source>
        <strain evidence="3 4">PLY_AMNH</strain>
    </source>
</reference>
<dbReference type="InterPro" id="IPR012332">
    <property type="entry name" value="Autotransporter_pectin_lyase_C"/>
</dbReference>
<accession>A0AAE0F709</accession>
<evidence type="ECO:0000259" key="2">
    <source>
        <dbReference type="PROSITE" id="PS01180"/>
    </source>
</evidence>
<dbReference type="InterPro" id="IPR039448">
    <property type="entry name" value="Beta_helix"/>
</dbReference>
<dbReference type="PANTHER" id="PTHR11319:SF35">
    <property type="entry name" value="OUTER MEMBRANE PROTEIN PMPC-RELATED"/>
    <property type="match status" value="1"/>
</dbReference>
<dbReference type="AlphaFoldDB" id="A0AAE0F709"/>
<gene>
    <name evidence="3" type="ORF">CYMTET_37997</name>
</gene>
<dbReference type="Pfam" id="PF13229">
    <property type="entry name" value="Beta_helix"/>
    <property type="match status" value="2"/>
</dbReference>
<evidence type="ECO:0000256" key="1">
    <source>
        <dbReference type="ARBA" id="ARBA00023157"/>
    </source>
</evidence>
<dbReference type="SMART" id="SM00710">
    <property type="entry name" value="PbH1"/>
    <property type="match status" value="13"/>
</dbReference>
<dbReference type="PROSITE" id="PS01180">
    <property type="entry name" value="CUB"/>
    <property type="match status" value="1"/>
</dbReference>
<evidence type="ECO:0000313" key="4">
    <source>
        <dbReference type="Proteomes" id="UP001190700"/>
    </source>
</evidence>
<dbReference type="EMBL" id="LGRX02025250">
    <property type="protein sequence ID" value="KAK3252715.1"/>
    <property type="molecule type" value="Genomic_DNA"/>
</dbReference>
<dbReference type="InterPro" id="IPR000859">
    <property type="entry name" value="CUB_dom"/>
</dbReference>
<dbReference type="InterPro" id="IPR035914">
    <property type="entry name" value="Sperma_CUB_dom_sf"/>
</dbReference>
<evidence type="ECO:0000313" key="3">
    <source>
        <dbReference type="EMBL" id="KAK3252715.1"/>
    </source>
</evidence>
<name>A0AAE0F709_9CHLO</name>
<dbReference type="Gene3D" id="2.60.120.290">
    <property type="entry name" value="Spermadhesin, CUB domain"/>
    <property type="match status" value="1"/>
</dbReference>
<dbReference type="InterPro" id="IPR011050">
    <property type="entry name" value="Pectin_lyase_fold/virulence"/>
</dbReference>
<protein>
    <recommendedName>
        <fullName evidence="2">CUB domain-containing protein</fullName>
    </recommendedName>
</protein>
<dbReference type="Proteomes" id="UP001190700">
    <property type="component" value="Unassembled WGS sequence"/>
</dbReference>
<dbReference type="InterPro" id="IPR006626">
    <property type="entry name" value="PbH1"/>
</dbReference>
<proteinExistence type="predicted"/>
<organism evidence="3 4">
    <name type="scientific">Cymbomonas tetramitiformis</name>
    <dbReference type="NCBI Taxonomy" id="36881"/>
    <lineage>
        <taxon>Eukaryota</taxon>
        <taxon>Viridiplantae</taxon>
        <taxon>Chlorophyta</taxon>
        <taxon>Pyramimonadophyceae</taxon>
        <taxon>Pyramimonadales</taxon>
        <taxon>Pyramimonadaceae</taxon>
        <taxon>Cymbomonas</taxon>
    </lineage>
</organism>
<keyword evidence="4" id="KW-1185">Reference proteome</keyword>
<sequence length="1089" mass="112699">MRLSRRDYGDVESAVLEFSGPIRVSFDSEFDIEASSGGAHCPYDFLELTFSESSAKYCGTIPPEDFEVGKMDTLKVTWSTDGAVTKYGWSFDIYFLSSPPPPSPPSPPSPPPYAPAPPLEVVGNTAIISSEIYAEDNLVESINSSSINKVNLYVNIQLHSQLPNISKTLEIAGFCSERCVIDGNKAFQVLRVVQGGHLLLANVTVQNGAAELGGGVRLSGNSSAELRQCRLSDNAATSGGAVYISGGTLILTDTEIIQNSASYGGAISLENAMLSIEDCIVANSSAVRGGFLHGQTSGAVSLVRTALINNAATANGGGAFLMGAGETVMATSISLRMESCSVEGGWAEFGGVLRTSFHTLVEIEASVFLRNAASDTGGAIDSSQNDTYFITGSLFERNSAPLGGALEFAGRSFTLLASVARLNTAQYGGVAARSSDSFVPNNETSFALLSSVFEANSANFSAASSTDCAALQLTSEGGALRVSSGADDDSTLLSVLVDNCTFSENGGDHGGAVFLDAARGMTMTRTALVHNVAVRGAGVYVTGGAVVVLDSSLTANNATEAGGALFGVEGAQMLLEGCTVAANRQRAVHLEGGGMCTMVDTVLQHNYANRTAGGAVYLGAGGAVANLTNCTAQGNRADDHGGVIAANDGSVDIFDSWLEHNTVGKDGAVVLMHLGSVRLERCTVRQNHAGVNAGVVHGLGATVVITHSHLQGNTAMGTGGVVQLEGGRLTLADTEVTDSVAAFEAAAVYAMYDAVVVMERAWLARNSGGARAGLVISQHEIWLLHCVVEDNMGSLGLLYLDGDQSRLHMEDSVASRNTATGGGVVYCYMCGDLSFVRSNLTGNVASINGGVLMMEKGAGNMYMERTVVTGNVAWENGGVVYTTGAVLGPTTLVVSHSRVDGNVAFNNGGFVASATLPYINLSHSTIANNTAHADGSALHVRSSQIEATATSFVSNSADRGTVFFSSPGSLLLTRCVFSRNLAAHGNSLHLEGAQVTVQLRHCNISDNRGSLTGSIVARDGVAMEMDGCAVSRNRCEVSGGGVYLDGGAKLTARGSAFEGNLAFASGGGISVKGNSTLQLLEHSVLQDNQ</sequence>
<dbReference type="SUPFAM" id="SSF51126">
    <property type="entry name" value="Pectin lyase-like"/>
    <property type="match status" value="4"/>
</dbReference>
<dbReference type="CDD" id="cd00041">
    <property type="entry name" value="CUB"/>
    <property type="match status" value="1"/>
</dbReference>
<keyword evidence="1" id="KW-1015">Disulfide bond</keyword>
<dbReference type="Gene3D" id="2.160.20.20">
    <property type="match status" value="1"/>
</dbReference>
<dbReference type="PANTHER" id="PTHR11319">
    <property type="entry name" value="G PROTEIN-COUPLED RECEPTOR-RELATED"/>
    <property type="match status" value="1"/>
</dbReference>
<comment type="caution">
    <text evidence="3">The sequence shown here is derived from an EMBL/GenBank/DDBJ whole genome shotgun (WGS) entry which is preliminary data.</text>
</comment>
<feature type="non-terminal residue" evidence="3">
    <location>
        <position position="1089"/>
    </location>
</feature>
<feature type="domain" description="CUB" evidence="2">
    <location>
        <begin position="22"/>
        <end position="98"/>
    </location>
</feature>